<name>A0A9N8VD88_FUNMO</name>
<dbReference type="EMBL" id="CAJVPP010000158">
    <property type="protein sequence ID" value="CAG8449021.1"/>
    <property type="molecule type" value="Genomic_DNA"/>
</dbReference>
<sequence>MEGISLKQALLYILPISYSDKAVDKQPLQFHFNFNDQLKFERPQFIQFAPLVNEEAVRSVFDANICQVLNKLLMPDYIIERRSDYIIGDLNFAVNFASDQLVMPIEVK</sequence>
<organism evidence="1 2">
    <name type="scientific">Funneliformis mosseae</name>
    <name type="common">Endomycorrhizal fungus</name>
    <name type="synonym">Glomus mosseae</name>
    <dbReference type="NCBI Taxonomy" id="27381"/>
    <lineage>
        <taxon>Eukaryota</taxon>
        <taxon>Fungi</taxon>
        <taxon>Fungi incertae sedis</taxon>
        <taxon>Mucoromycota</taxon>
        <taxon>Glomeromycotina</taxon>
        <taxon>Glomeromycetes</taxon>
        <taxon>Glomerales</taxon>
        <taxon>Glomeraceae</taxon>
        <taxon>Funneliformis</taxon>
    </lineage>
</organism>
<protein>
    <submittedName>
        <fullName evidence="1">12407_t:CDS:1</fullName>
    </submittedName>
</protein>
<dbReference type="AlphaFoldDB" id="A0A9N8VD88"/>
<gene>
    <name evidence="1" type="ORF">FMOSSE_LOCUS1378</name>
</gene>
<reference evidence="1" key="1">
    <citation type="submission" date="2021-06" db="EMBL/GenBank/DDBJ databases">
        <authorList>
            <person name="Kallberg Y."/>
            <person name="Tangrot J."/>
            <person name="Rosling A."/>
        </authorList>
    </citation>
    <scope>NUCLEOTIDE SEQUENCE</scope>
    <source>
        <strain evidence="1">87-6 pot B 2015</strain>
    </source>
</reference>
<dbReference type="Proteomes" id="UP000789375">
    <property type="component" value="Unassembled WGS sequence"/>
</dbReference>
<evidence type="ECO:0000313" key="1">
    <source>
        <dbReference type="EMBL" id="CAG8449021.1"/>
    </source>
</evidence>
<evidence type="ECO:0000313" key="2">
    <source>
        <dbReference type="Proteomes" id="UP000789375"/>
    </source>
</evidence>
<proteinExistence type="predicted"/>
<keyword evidence="2" id="KW-1185">Reference proteome</keyword>
<comment type="caution">
    <text evidence="1">The sequence shown here is derived from an EMBL/GenBank/DDBJ whole genome shotgun (WGS) entry which is preliminary data.</text>
</comment>
<accession>A0A9N8VD88</accession>